<dbReference type="Proteomes" id="UP000515981">
    <property type="component" value="Chromosome"/>
</dbReference>
<dbReference type="SUPFAM" id="SSF47413">
    <property type="entry name" value="lambda repressor-like DNA-binding domains"/>
    <property type="match status" value="1"/>
</dbReference>
<keyword evidence="2" id="KW-0472">Membrane</keyword>
<reference evidence="4 5" key="1">
    <citation type="submission" date="2020-08" db="EMBL/GenBank/DDBJ databases">
        <authorList>
            <person name="Liu C."/>
            <person name="Sun Q."/>
        </authorList>
    </citation>
    <scope>NUCLEOTIDE SEQUENCE [LARGE SCALE GENOMIC DNA]</scope>
    <source>
        <strain evidence="4 5">NSJ-8</strain>
    </source>
</reference>
<organism evidence="4 5">
    <name type="scientific">Simiaoa sunii</name>
    <dbReference type="NCBI Taxonomy" id="2763672"/>
    <lineage>
        <taxon>Bacteria</taxon>
        <taxon>Bacillati</taxon>
        <taxon>Bacillota</taxon>
        <taxon>Clostridia</taxon>
        <taxon>Lachnospirales</taxon>
        <taxon>Lachnospiraceae</taxon>
        <taxon>Simiaoa</taxon>
    </lineage>
</organism>
<dbReference type="PROSITE" id="PS50943">
    <property type="entry name" value="HTH_CROC1"/>
    <property type="match status" value="1"/>
</dbReference>
<dbReference type="Gene3D" id="1.10.260.40">
    <property type="entry name" value="lambda repressor-like DNA-binding domains"/>
    <property type="match status" value="1"/>
</dbReference>
<dbReference type="Pfam" id="PF01381">
    <property type="entry name" value="HTH_3"/>
    <property type="match status" value="1"/>
</dbReference>
<feature type="transmembrane region" description="Helical" evidence="2">
    <location>
        <begin position="185"/>
        <end position="205"/>
    </location>
</feature>
<accession>A0A7G9FYE0</accession>
<feature type="transmembrane region" description="Helical" evidence="2">
    <location>
        <begin position="101"/>
        <end position="120"/>
    </location>
</feature>
<evidence type="ECO:0000256" key="1">
    <source>
        <dbReference type="ARBA" id="ARBA00023125"/>
    </source>
</evidence>
<proteinExistence type="predicted"/>
<evidence type="ECO:0000313" key="4">
    <source>
        <dbReference type="EMBL" id="QNM03572.1"/>
    </source>
</evidence>
<dbReference type="EMBL" id="CP060633">
    <property type="protein sequence ID" value="QNM03572.1"/>
    <property type="molecule type" value="Genomic_DNA"/>
</dbReference>
<keyword evidence="2" id="KW-0812">Transmembrane</keyword>
<dbReference type="AlphaFoldDB" id="A0A7G9FYE0"/>
<evidence type="ECO:0000313" key="5">
    <source>
        <dbReference type="Proteomes" id="UP000515981"/>
    </source>
</evidence>
<name>A0A7G9FYE0_9FIRM</name>
<dbReference type="KEGG" id="ssun:H9Q77_05600"/>
<feature type="transmembrane region" description="Helical" evidence="2">
    <location>
        <begin position="217"/>
        <end position="242"/>
    </location>
</feature>
<keyword evidence="1" id="KW-0238">DNA-binding</keyword>
<feature type="domain" description="HTH cro/C1-type" evidence="3">
    <location>
        <begin position="10"/>
        <end position="64"/>
    </location>
</feature>
<dbReference type="PANTHER" id="PTHR46558:SF4">
    <property type="entry name" value="DNA-BIDING PHAGE PROTEIN"/>
    <property type="match status" value="1"/>
</dbReference>
<dbReference type="PANTHER" id="PTHR46558">
    <property type="entry name" value="TRACRIPTIONAL REGULATORY PROTEIN-RELATED-RELATED"/>
    <property type="match status" value="1"/>
</dbReference>
<protein>
    <submittedName>
        <fullName evidence="4">Helix-turn-helix transcriptional regulator</fullName>
    </submittedName>
</protein>
<dbReference type="CDD" id="cd00093">
    <property type="entry name" value="HTH_XRE"/>
    <property type="match status" value="1"/>
</dbReference>
<gene>
    <name evidence="4" type="ORF">H9Q77_05600</name>
</gene>
<dbReference type="SMART" id="SM00530">
    <property type="entry name" value="HTH_XRE"/>
    <property type="match status" value="1"/>
</dbReference>
<dbReference type="InterPro" id="IPR010982">
    <property type="entry name" value="Lambda_DNA-bd_dom_sf"/>
</dbReference>
<evidence type="ECO:0000256" key="2">
    <source>
        <dbReference type="SAM" id="Phobius"/>
    </source>
</evidence>
<keyword evidence="5" id="KW-1185">Reference proteome</keyword>
<dbReference type="RefSeq" id="WP_178455956.1">
    <property type="nucleotide sequence ID" value="NZ_CP060633.1"/>
</dbReference>
<sequence length="266" mass="29620">MDQEKIGVFISTLRKEQGMTQQQLADAIGVSNKTISKWECGKGMPELALIVPLCHILQISINEFLSGEHLLENGYTEKAEVNMMNLLQETENSKKKSRSSLLAFGITVIIFLFVVLYSVITNMGISMNMLFVDMPTLLSMFLVTALFLLGTNLGLPFFDSFRIIFGKKKSVSIKQLFQAKSAIKLAKITFLGMGFLESCISFMAIQPMGEGTLLFTGLSISISIALNGILYGLIGFLLLLPIQVRLEIMYMQKQEDSEKKTEDDAE</sequence>
<dbReference type="GO" id="GO:0003677">
    <property type="term" value="F:DNA binding"/>
    <property type="evidence" value="ECO:0007669"/>
    <property type="project" value="UniProtKB-KW"/>
</dbReference>
<keyword evidence="2" id="KW-1133">Transmembrane helix</keyword>
<dbReference type="InterPro" id="IPR001387">
    <property type="entry name" value="Cro/C1-type_HTH"/>
</dbReference>
<evidence type="ECO:0000259" key="3">
    <source>
        <dbReference type="PROSITE" id="PS50943"/>
    </source>
</evidence>
<feature type="transmembrane region" description="Helical" evidence="2">
    <location>
        <begin position="140"/>
        <end position="165"/>
    </location>
</feature>